<name>A0A117PXF2_9ACTN</name>
<evidence type="ECO:0000313" key="3">
    <source>
        <dbReference type="Proteomes" id="UP000054241"/>
    </source>
</evidence>
<dbReference type="Proteomes" id="UP000054241">
    <property type="component" value="Unassembled WGS sequence"/>
</dbReference>
<feature type="region of interest" description="Disordered" evidence="1">
    <location>
        <begin position="44"/>
        <end position="96"/>
    </location>
</feature>
<dbReference type="AlphaFoldDB" id="A0A117PXF2"/>
<evidence type="ECO:0000256" key="1">
    <source>
        <dbReference type="SAM" id="MobiDB-lite"/>
    </source>
</evidence>
<proteinExistence type="predicted"/>
<evidence type="ECO:0000313" key="2">
    <source>
        <dbReference type="EMBL" id="KUM97296.1"/>
    </source>
</evidence>
<gene>
    <name evidence="2" type="ORF">AQI88_08480</name>
</gene>
<dbReference type="EMBL" id="LMWL01000011">
    <property type="protein sequence ID" value="KUM97296.1"/>
    <property type="molecule type" value="Genomic_DNA"/>
</dbReference>
<organism evidence="2 3">
    <name type="scientific">Streptomyces cellostaticus</name>
    <dbReference type="NCBI Taxonomy" id="67285"/>
    <lineage>
        <taxon>Bacteria</taxon>
        <taxon>Bacillati</taxon>
        <taxon>Actinomycetota</taxon>
        <taxon>Actinomycetes</taxon>
        <taxon>Kitasatosporales</taxon>
        <taxon>Streptomycetaceae</taxon>
        <taxon>Streptomyces</taxon>
    </lineage>
</organism>
<protein>
    <submittedName>
        <fullName evidence="2">Uncharacterized protein</fullName>
    </submittedName>
</protein>
<accession>A0A117PXF2</accession>
<keyword evidence="3" id="KW-1185">Reference proteome</keyword>
<dbReference type="STRING" id="67285.AQI88_08480"/>
<feature type="region of interest" description="Disordered" evidence="1">
    <location>
        <begin position="186"/>
        <end position="206"/>
    </location>
</feature>
<reference evidence="2 3" key="1">
    <citation type="submission" date="2015-10" db="EMBL/GenBank/DDBJ databases">
        <title>Draft genome sequence of Streptomyces cellostaticus DSM 40189, type strain for the species Streptomyces cellostaticus.</title>
        <authorList>
            <person name="Ruckert C."/>
            <person name="Winkler A."/>
            <person name="Kalinowski J."/>
            <person name="Kampfer P."/>
            <person name="Glaeser S."/>
        </authorList>
    </citation>
    <scope>NUCLEOTIDE SEQUENCE [LARGE SCALE GENOMIC DNA]</scope>
    <source>
        <strain evidence="2 3">DSM 40189</strain>
    </source>
</reference>
<comment type="caution">
    <text evidence="2">The sequence shown here is derived from an EMBL/GenBank/DDBJ whole genome shotgun (WGS) entry which is preliminary data.</text>
</comment>
<sequence>MPTAGRVGHDRGMTVIRMRARRLAPLPVALLAVLAAGCGAQHPGDGAGAGGASRSAVATPSRPADFACPGESPTPTPRPSTHTPSPTAPPTDHYAENHGFMVPFPLHGKRRCQGLAAIGRVREALEPLRRRGDFTAESARKALTGLGYPAGQVQTYQNGSAGVGFLVEVDDYPVCLEGEMDSAQTKADAFGGYPDHTGCDQPSGGH</sequence>